<feature type="domain" description="CobQ/CobB/MinD/ParA nucleotide binding" evidence="5">
    <location>
        <begin position="260"/>
        <end position="352"/>
    </location>
</feature>
<feature type="region of interest" description="Disordered" evidence="3">
    <location>
        <begin position="456"/>
        <end position="507"/>
    </location>
</feature>
<accession>A0A561E8R3</accession>
<evidence type="ECO:0000313" key="6">
    <source>
        <dbReference type="EMBL" id="TWE12005.1"/>
    </source>
</evidence>
<gene>
    <name evidence="6" type="ORF">BKA23_0801</name>
</gene>
<dbReference type="PANTHER" id="PTHR32309">
    <property type="entry name" value="TYROSINE-PROTEIN KINASE"/>
    <property type="match status" value="1"/>
</dbReference>
<dbReference type="InterPro" id="IPR005702">
    <property type="entry name" value="Wzc-like_C"/>
</dbReference>
<keyword evidence="1" id="KW-0547">Nucleotide-binding</keyword>
<dbReference type="InterPro" id="IPR050445">
    <property type="entry name" value="Bact_polysacc_biosynth/exp"/>
</dbReference>
<dbReference type="EMBL" id="VIVQ01000001">
    <property type="protein sequence ID" value="TWE12005.1"/>
    <property type="molecule type" value="Genomic_DNA"/>
</dbReference>
<dbReference type="AlphaFoldDB" id="A0A561E8R3"/>
<comment type="caution">
    <text evidence="6">The sequence shown here is derived from an EMBL/GenBank/DDBJ whole genome shotgun (WGS) entry which is preliminary data.</text>
</comment>
<dbReference type="Proteomes" id="UP000318297">
    <property type="component" value="Unassembled WGS sequence"/>
</dbReference>
<dbReference type="Pfam" id="PF01656">
    <property type="entry name" value="CbiA"/>
    <property type="match status" value="1"/>
</dbReference>
<dbReference type="SUPFAM" id="SSF52540">
    <property type="entry name" value="P-loop containing nucleoside triphosphate hydrolases"/>
    <property type="match status" value="1"/>
</dbReference>
<feature type="compositionally biased region" description="Pro residues" evidence="3">
    <location>
        <begin position="459"/>
        <end position="471"/>
    </location>
</feature>
<reference evidence="6 7" key="1">
    <citation type="submission" date="2019-06" db="EMBL/GenBank/DDBJ databases">
        <title>Sequencing the genomes of 1000 actinobacteria strains.</title>
        <authorList>
            <person name="Klenk H.-P."/>
        </authorList>
    </citation>
    <scope>NUCLEOTIDE SEQUENCE [LARGE SCALE GENOMIC DNA]</scope>
    <source>
        <strain evidence="6 7">DSM 19560</strain>
    </source>
</reference>
<evidence type="ECO:0000259" key="5">
    <source>
        <dbReference type="Pfam" id="PF01656"/>
    </source>
</evidence>
<dbReference type="GO" id="GO:0005524">
    <property type="term" value="F:ATP binding"/>
    <property type="evidence" value="ECO:0007669"/>
    <property type="project" value="UniProtKB-KW"/>
</dbReference>
<sequence>MTVTDFVRFSRTNALLLLLFTIVGGALMFGYTFTKPTLYSATAQGLVSAGGADNTGSALNGVSLAQTKAQEYAALASSAPVAERAAQALGPNAPGGSISASVSAVSSVINFTAISSTPNGARELADAAVNATRDEAAQIETTGEPAGTQPSVRIYPFDNATTPSLPFSPDFKKATAEGLLAGLVAGYLWAAFRRQLDSRVRHQDDVERHLEAPVVGVIPKVPELAEDYRGDTGLGNAAEALRMLRTNLRFIDVDRHPRSIVVTSPNPGEGKSTVAANLARVLAAAGQPVVLIDADLRKPMVATIFNLEGSIGLTQALAGDITLHDVMQPTTTPDLVVIPAGRIPPNPSELVGSRRMETAITELSKDHLVIIDAPPLLPVTDAGLLARSADGALLVMHVGRTRAEHIRLCARILTQVGGRLFGGVMNLTPPKNMGSAVYGYGYSGKKYNGYGYGYGDSPAPTPAQPSPPATPAAPTATMGTQPATAGDNITDQELGLSRRDRRSKQGK</sequence>
<dbReference type="InterPro" id="IPR002586">
    <property type="entry name" value="CobQ/CobB/MinD/ParA_Nub-bd_dom"/>
</dbReference>
<dbReference type="PANTHER" id="PTHR32309:SF31">
    <property type="entry name" value="CAPSULAR EXOPOLYSACCHARIDE FAMILY"/>
    <property type="match status" value="1"/>
</dbReference>
<keyword evidence="4" id="KW-0812">Transmembrane</keyword>
<keyword evidence="2" id="KW-0067">ATP-binding</keyword>
<keyword evidence="4" id="KW-1133">Transmembrane helix</keyword>
<dbReference type="CDD" id="cd05387">
    <property type="entry name" value="BY-kinase"/>
    <property type="match status" value="1"/>
</dbReference>
<feature type="transmembrane region" description="Helical" evidence="4">
    <location>
        <begin position="12"/>
        <end position="33"/>
    </location>
</feature>
<evidence type="ECO:0000256" key="4">
    <source>
        <dbReference type="SAM" id="Phobius"/>
    </source>
</evidence>
<evidence type="ECO:0000256" key="3">
    <source>
        <dbReference type="SAM" id="MobiDB-lite"/>
    </source>
</evidence>
<organism evidence="6 7">
    <name type="scientific">Rudaeicoccus suwonensis</name>
    <dbReference type="NCBI Taxonomy" id="657409"/>
    <lineage>
        <taxon>Bacteria</taxon>
        <taxon>Bacillati</taxon>
        <taxon>Actinomycetota</taxon>
        <taxon>Actinomycetes</taxon>
        <taxon>Micrococcales</taxon>
        <taxon>Dermacoccaceae</taxon>
        <taxon>Rudaeicoccus</taxon>
    </lineage>
</organism>
<proteinExistence type="predicted"/>
<keyword evidence="7" id="KW-1185">Reference proteome</keyword>
<evidence type="ECO:0000256" key="2">
    <source>
        <dbReference type="ARBA" id="ARBA00022840"/>
    </source>
</evidence>
<dbReference type="Gene3D" id="3.40.50.300">
    <property type="entry name" value="P-loop containing nucleotide triphosphate hydrolases"/>
    <property type="match status" value="1"/>
</dbReference>
<dbReference type="InterPro" id="IPR027417">
    <property type="entry name" value="P-loop_NTPase"/>
</dbReference>
<name>A0A561E8R3_9MICO</name>
<keyword evidence="4" id="KW-0472">Membrane</keyword>
<dbReference type="NCBIfam" id="TIGR01007">
    <property type="entry name" value="eps_fam"/>
    <property type="match status" value="1"/>
</dbReference>
<protein>
    <submittedName>
        <fullName evidence="6">Capsular exopolysaccharide synthesis family protein</fullName>
    </submittedName>
</protein>
<feature type="compositionally biased region" description="Low complexity" evidence="3">
    <location>
        <begin position="472"/>
        <end position="486"/>
    </location>
</feature>
<evidence type="ECO:0000313" key="7">
    <source>
        <dbReference type="Proteomes" id="UP000318297"/>
    </source>
</evidence>
<evidence type="ECO:0000256" key="1">
    <source>
        <dbReference type="ARBA" id="ARBA00022741"/>
    </source>
</evidence>
<dbReference type="RefSeq" id="WP_170226361.1">
    <property type="nucleotide sequence ID" value="NZ_VIVQ01000001.1"/>
</dbReference>